<evidence type="ECO:0000313" key="2">
    <source>
        <dbReference type="EMBL" id="KKN85294.1"/>
    </source>
</evidence>
<evidence type="ECO:0008006" key="3">
    <source>
        <dbReference type="Google" id="ProtNLM"/>
    </source>
</evidence>
<gene>
    <name evidence="2" type="ORF">LCGC14_0279510</name>
</gene>
<organism evidence="2">
    <name type="scientific">marine sediment metagenome</name>
    <dbReference type="NCBI Taxonomy" id="412755"/>
    <lineage>
        <taxon>unclassified sequences</taxon>
        <taxon>metagenomes</taxon>
        <taxon>ecological metagenomes</taxon>
    </lineage>
</organism>
<sequence>MAKLKSAKHDAFARLLAQGWKQVPAYRKVYAPDGDCRAAASRLAKRSDVVELVKSIQGDAAAQIYATMGGTGGTLTDLGITPEWIAEQYRIIAAKARAAGDFKAATDSVKNIEKMVRSETEAEGGDAPKKSGGPQIEHMIAILAKLAAPTAKIVDNQKQRGEDSREVSKIARNRAHRAAARDEQ</sequence>
<evidence type="ECO:0000256" key="1">
    <source>
        <dbReference type="SAM" id="MobiDB-lite"/>
    </source>
</evidence>
<proteinExistence type="predicted"/>
<dbReference type="EMBL" id="LAZR01000160">
    <property type="protein sequence ID" value="KKN85294.1"/>
    <property type="molecule type" value="Genomic_DNA"/>
</dbReference>
<protein>
    <recommendedName>
        <fullName evidence="3">Terminase small subunit</fullName>
    </recommendedName>
</protein>
<reference evidence="2" key="1">
    <citation type="journal article" date="2015" name="Nature">
        <title>Complex archaea that bridge the gap between prokaryotes and eukaryotes.</title>
        <authorList>
            <person name="Spang A."/>
            <person name="Saw J.H."/>
            <person name="Jorgensen S.L."/>
            <person name="Zaremba-Niedzwiedzka K."/>
            <person name="Martijn J."/>
            <person name="Lind A.E."/>
            <person name="van Eijk R."/>
            <person name="Schleper C."/>
            <person name="Guy L."/>
            <person name="Ettema T.J."/>
        </authorList>
    </citation>
    <scope>NUCLEOTIDE SEQUENCE</scope>
</reference>
<accession>A0A0F9U187</accession>
<dbReference type="AlphaFoldDB" id="A0A0F9U187"/>
<comment type="caution">
    <text evidence="2">The sequence shown here is derived from an EMBL/GenBank/DDBJ whole genome shotgun (WGS) entry which is preliminary data.</text>
</comment>
<feature type="compositionally biased region" description="Basic and acidic residues" evidence="1">
    <location>
        <begin position="155"/>
        <end position="169"/>
    </location>
</feature>
<feature type="region of interest" description="Disordered" evidence="1">
    <location>
        <begin position="154"/>
        <end position="184"/>
    </location>
</feature>
<name>A0A0F9U187_9ZZZZ</name>